<dbReference type="EMBL" id="WPOC01000004">
    <property type="protein sequence ID" value="MVN14525.1"/>
    <property type="molecule type" value="Genomic_DNA"/>
</dbReference>
<evidence type="ECO:0000256" key="3">
    <source>
        <dbReference type="SAM" id="SignalP"/>
    </source>
</evidence>
<feature type="region of interest" description="Disordered" evidence="1">
    <location>
        <begin position="441"/>
        <end position="466"/>
    </location>
</feature>
<comment type="caution">
    <text evidence="4">The sequence shown here is derived from an EMBL/GenBank/DDBJ whole genome shotgun (WGS) entry which is preliminary data.</text>
</comment>
<keyword evidence="2" id="KW-0472">Membrane</keyword>
<keyword evidence="2" id="KW-0812">Transmembrane</keyword>
<evidence type="ECO:0000256" key="2">
    <source>
        <dbReference type="SAM" id="Phobius"/>
    </source>
</evidence>
<feature type="compositionally biased region" description="Basic and acidic residues" evidence="1">
    <location>
        <begin position="456"/>
        <end position="466"/>
    </location>
</feature>
<feature type="region of interest" description="Disordered" evidence="1">
    <location>
        <begin position="159"/>
        <end position="200"/>
    </location>
</feature>
<organism evidence="4 5">
    <name type="scientific">Gordonibacter urolithinfaciens</name>
    <dbReference type="NCBI Taxonomy" id="1335613"/>
    <lineage>
        <taxon>Bacteria</taxon>
        <taxon>Bacillati</taxon>
        <taxon>Actinomycetota</taxon>
        <taxon>Coriobacteriia</taxon>
        <taxon>Eggerthellales</taxon>
        <taxon>Eggerthellaceae</taxon>
        <taxon>Gordonibacter</taxon>
    </lineage>
</organism>
<dbReference type="RefSeq" id="WP_157007122.1">
    <property type="nucleotide sequence ID" value="NZ_DBEZYS010000194.1"/>
</dbReference>
<evidence type="ECO:0000313" key="5">
    <source>
        <dbReference type="Proteomes" id="UP000468327"/>
    </source>
</evidence>
<proteinExistence type="predicted"/>
<feature type="compositionally biased region" description="Polar residues" evidence="1">
    <location>
        <begin position="181"/>
        <end position="197"/>
    </location>
</feature>
<protein>
    <submittedName>
        <fullName evidence="4">Uncharacterized protein</fullName>
    </submittedName>
</protein>
<feature type="chain" id="PRO_5038488977" evidence="3">
    <location>
        <begin position="23"/>
        <end position="466"/>
    </location>
</feature>
<keyword evidence="2" id="KW-1133">Transmembrane helix</keyword>
<reference evidence="4 5" key="1">
    <citation type="submission" date="2019-11" db="EMBL/GenBank/DDBJ databases">
        <title>Whole genome shotgun sequencing (WGS) data from Adlercreutzia equolifaciens ResAG-91, Eggerthella lenta MRI-F36, MRI-F37, MRI-F40, ResAG-49, ResAG-88, ResAG-121, ResAG-145, and Gordonibacter sp. ResAG-5, ResAG-26, ResAG-43, ResAG-50, ResAG-59.</title>
        <authorList>
            <person name="Stoll D.A."/>
            <person name="Danylec N."/>
            <person name="Franz C.M.A.P."/>
            <person name="Huch M."/>
        </authorList>
    </citation>
    <scope>NUCLEOTIDE SEQUENCE [LARGE SCALE GENOMIC DNA]</scope>
    <source>
        <strain evidence="4 5">ResAG-59</strain>
    </source>
</reference>
<feature type="transmembrane region" description="Helical" evidence="2">
    <location>
        <begin position="412"/>
        <end position="434"/>
    </location>
</feature>
<evidence type="ECO:0000256" key="1">
    <source>
        <dbReference type="SAM" id="MobiDB-lite"/>
    </source>
</evidence>
<feature type="signal peptide" evidence="3">
    <location>
        <begin position="1"/>
        <end position="22"/>
    </location>
</feature>
<accession>A0A6N8IFC6</accession>
<keyword evidence="3" id="KW-0732">Signal</keyword>
<dbReference type="AlphaFoldDB" id="A0A6N8IFC6"/>
<evidence type="ECO:0000313" key="4">
    <source>
        <dbReference type="EMBL" id="MVN14525.1"/>
    </source>
</evidence>
<feature type="compositionally biased region" description="Low complexity" evidence="1">
    <location>
        <begin position="441"/>
        <end position="452"/>
    </location>
</feature>
<dbReference type="Proteomes" id="UP000468327">
    <property type="component" value="Unassembled WGS sequence"/>
</dbReference>
<sequence length="466" mass="47005">MALFACALVLALVACLIPATKAAAYFSFGTVDVSLGSSYASLQLGASTSVSVSISPASSDQTLGCGMAKCPQVCDTDESVAAGYSCFDANGQCTCMGRQYSTYYPSAYASSSNSGVASAYLSGSTLVITANGVGSATITVGASLRQYADGAASIQVDVSAPPASDAGSDGSTGGSGASVPEGSSSALGTSGPNSTPSAAGIPQAATALESRDDGVNEQVLETSGGKVILAECNSYLDASATLAKIVGTNDQVIFWSGASSERPDYSWTFTGDKLADDAATRPFDPTITVSKLGTGNVSNIMKQAKDGIVLEFAQKGDLPGEAVVYVNVDAAYGDGSALSLYDFDEQQCAFEQVAVDTPVEAGYASFSLTSAPPARALSTDNLASYELEETNTPGAVSVSKQDNIADESANDWIVPAAVGIVAVAILAIIVVVLVRRRKAAAAVGEPAAGKAEVTPEEGKAPTDADE</sequence>
<name>A0A6N8IFC6_9ACTN</name>
<gene>
    <name evidence="4" type="ORF">GO738_04010</name>
</gene>
<keyword evidence="5" id="KW-1185">Reference proteome</keyword>